<dbReference type="InterPro" id="IPR043203">
    <property type="entry name" value="VGCC_Ca_Na"/>
</dbReference>
<evidence type="ECO:0000256" key="2">
    <source>
        <dbReference type="ARBA" id="ARBA00022692"/>
    </source>
</evidence>
<feature type="domain" description="Ion transport" evidence="7">
    <location>
        <begin position="212"/>
        <end position="428"/>
    </location>
</feature>
<evidence type="ECO:0000256" key="1">
    <source>
        <dbReference type="ARBA" id="ARBA00004141"/>
    </source>
</evidence>
<evidence type="ECO:0000256" key="5">
    <source>
        <dbReference type="SAM" id="MobiDB-lite"/>
    </source>
</evidence>
<comment type="subcellular location">
    <subcellularLocation>
        <location evidence="1">Membrane</location>
        <topology evidence="1">Multi-pass membrane protein</topology>
    </subcellularLocation>
</comment>
<feature type="transmembrane region" description="Helical" evidence="6">
    <location>
        <begin position="360"/>
        <end position="385"/>
    </location>
</feature>
<evidence type="ECO:0000256" key="3">
    <source>
        <dbReference type="ARBA" id="ARBA00022989"/>
    </source>
</evidence>
<reference evidence="8" key="1">
    <citation type="submission" date="2023-10" db="EMBL/GenBank/DDBJ databases">
        <authorList>
            <person name="Chen Y."/>
            <person name="Shah S."/>
            <person name="Dougan E. K."/>
            <person name="Thang M."/>
            <person name="Chan C."/>
        </authorList>
    </citation>
    <scope>NUCLEOTIDE SEQUENCE [LARGE SCALE GENOMIC DNA]</scope>
</reference>
<evidence type="ECO:0000256" key="4">
    <source>
        <dbReference type="ARBA" id="ARBA00023136"/>
    </source>
</evidence>
<dbReference type="PANTHER" id="PTHR10037">
    <property type="entry name" value="VOLTAGE-GATED CATION CHANNEL CALCIUM AND SODIUM"/>
    <property type="match status" value="1"/>
</dbReference>
<proteinExistence type="predicted"/>
<feature type="transmembrane region" description="Helical" evidence="6">
    <location>
        <begin position="208"/>
        <end position="231"/>
    </location>
</feature>
<evidence type="ECO:0000313" key="9">
    <source>
        <dbReference type="Proteomes" id="UP001189429"/>
    </source>
</evidence>
<dbReference type="InterPro" id="IPR005821">
    <property type="entry name" value="Ion_trans_dom"/>
</dbReference>
<dbReference type="SUPFAM" id="SSF81324">
    <property type="entry name" value="Voltage-gated potassium channels"/>
    <property type="match status" value="1"/>
</dbReference>
<evidence type="ECO:0000256" key="6">
    <source>
        <dbReference type="SAM" id="Phobius"/>
    </source>
</evidence>
<dbReference type="InterPro" id="IPR027359">
    <property type="entry name" value="Volt_channel_dom_sf"/>
</dbReference>
<accession>A0ABN9T426</accession>
<protein>
    <recommendedName>
        <fullName evidence="7">Ion transport domain-containing protein</fullName>
    </recommendedName>
</protein>
<dbReference type="Pfam" id="PF00520">
    <property type="entry name" value="Ion_trans"/>
    <property type="match status" value="1"/>
</dbReference>
<feature type="region of interest" description="Disordered" evidence="5">
    <location>
        <begin position="136"/>
        <end position="160"/>
    </location>
</feature>
<feature type="region of interest" description="Disordered" evidence="5">
    <location>
        <begin position="58"/>
        <end position="123"/>
    </location>
</feature>
<feature type="transmembrane region" description="Helical" evidence="6">
    <location>
        <begin position="440"/>
        <end position="459"/>
    </location>
</feature>
<dbReference type="EMBL" id="CAUYUJ010014314">
    <property type="protein sequence ID" value="CAK0839691.1"/>
    <property type="molecule type" value="Genomic_DNA"/>
</dbReference>
<name>A0ABN9T426_9DINO</name>
<dbReference type="Proteomes" id="UP001189429">
    <property type="component" value="Unassembled WGS sequence"/>
</dbReference>
<keyword evidence="3 6" id="KW-1133">Transmembrane helix</keyword>
<gene>
    <name evidence="8" type="ORF">PCOR1329_LOCUS35308</name>
</gene>
<evidence type="ECO:0000313" key="8">
    <source>
        <dbReference type="EMBL" id="CAK0839691.1"/>
    </source>
</evidence>
<feature type="region of interest" description="Disordered" evidence="5">
    <location>
        <begin position="1"/>
        <end position="37"/>
    </location>
</feature>
<keyword evidence="2 6" id="KW-0812">Transmembrane</keyword>
<keyword evidence="4 6" id="KW-0472">Membrane</keyword>
<comment type="caution">
    <text evidence="8">The sequence shown here is derived from an EMBL/GenBank/DDBJ whole genome shotgun (WGS) entry which is preliminary data.</text>
</comment>
<feature type="compositionally biased region" description="Basic and acidic residues" evidence="5">
    <location>
        <begin position="20"/>
        <end position="29"/>
    </location>
</feature>
<dbReference type="Gene3D" id="1.20.120.350">
    <property type="entry name" value="Voltage-gated potassium channels. Chain C"/>
    <property type="match status" value="1"/>
</dbReference>
<sequence length="476" mass="52695">MMRAKREAPPLAGEDLVVPDEPHVDERPAGHHLRGREGAVMSKLHAHGRMLEEILRRLPPAPGGEEGPRAHAGLRLAPPSPPPVGGPRGATGEEERAEPRSVGSMGSEEQRKGGPEGQGSCESEVVIRRDTLSSAGSDGYVSGAATGVRRRDSRSSIERAAATCKSAAASAVTPRNPNPVDFFHEEGEDVREGGGMPTYRFRATIRQIILMPIFECVFACLIIVNTIIMVIEEQYHGARVGYDIGFYTFYGSDIWADSTRNEAVFDILEIIFAVIFTVEVALRIVAMGFQYFRRPSEYFDLAVVILSDLSIVLNSSSTLDNIELLRLLRAVKLLRLLKLVRTIEGFDALHLMTTALESSAWALCWSVLLLLSIQTFVAMIATYLFRALYMKKGSLSDEDLEHLFEYWGTFTRSLLSLFELALANWPPICRWLAENLHEGFIVAALSYKLVMGMAVVGVINARWRVHAGDVQDCQHR</sequence>
<keyword evidence="9" id="KW-1185">Reference proteome</keyword>
<dbReference type="PANTHER" id="PTHR10037:SF62">
    <property type="entry name" value="SODIUM CHANNEL PROTEIN 60E"/>
    <property type="match status" value="1"/>
</dbReference>
<evidence type="ECO:0000259" key="7">
    <source>
        <dbReference type="Pfam" id="PF00520"/>
    </source>
</evidence>
<organism evidence="8 9">
    <name type="scientific">Prorocentrum cordatum</name>
    <dbReference type="NCBI Taxonomy" id="2364126"/>
    <lineage>
        <taxon>Eukaryota</taxon>
        <taxon>Sar</taxon>
        <taxon>Alveolata</taxon>
        <taxon>Dinophyceae</taxon>
        <taxon>Prorocentrales</taxon>
        <taxon>Prorocentraceae</taxon>
        <taxon>Prorocentrum</taxon>
    </lineage>
</organism>
<feature type="transmembrane region" description="Helical" evidence="6">
    <location>
        <begin position="267"/>
        <end position="286"/>
    </location>
</feature>